<evidence type="ECO:0000313" key="2">
    <source>
        <dbReference type="Proteomes" id="UP000314986"/>
    </source>
</evidence>
<dbReference type="InParanoid" id="A0A4W3ISZ3"/>
<dbReference type="STRING" id="7868.ENSCMIP00000033604"/>
<dbReference type="GeneTree" id="ENSGT00940000173122"/>
<dbReference type="InterPro" id="IPR032675">
    <property type="entry name" value="LRR_dom_sf"/>
</dbReference>
<evidence type="ECO:0000313" key="1">
    <source>
        <dbReference type="Ensembl" id="ENSCMIP00000033604.1"/>
    </source>
</evidence>
<dbReference type="SUPFAM" id="SSF52047">
    <property type="entry name" value="RNI-like"/>
    <property type="match status" value="1"/>
</dbReference>
<dbReference type="AlphaFoldDB" id="A0A4W3ISZ3"/>
<protein>
    <submittedName>
        <fullName evidence="1">Uncharacterized protein</fullName>
    </submittedName>
</protein>
<dbReference type="Proteomes" id="UP000314986">
    <property type="component" value="Unassembled WGS sequence"/>
</dbReference>
<keyword evidence="2" id="KW-1185">Reference proteome</keyword>
<proteinExistence type="predicted"/>
<reference evidence="2" key="2">
    <citation type="journal article" date="2007" name="PLoS Biol.">
        <title>Survey sequencing and comparative analysis of the elephant shark (Callorhinchus milii) genome.</title>
        <authorList>
            <person name="Venkatesh B."/>
            <person name="Kirkness E.F."/>
            <person name="Loh Y.H."/>
            <person name="Halpern A.L."/>
            <person name="Lee A.P."/>
            <person name="Johnson J."/>
            <person name="Dandona N."/>
            <person name="Viswanathan L.D."/>
            <person name="Tay A."/>
            <person name="Venter J.C."/>
            <person name="Strausberg R.L."/>
            <person name="Brenner S."/>
        </authorList>
    </citation>
    <scope>NUCLEOTIDE SEQUENCE [LARGE SCALE GENOMIC DNA]</scope>
</reference>
<dbReference type="Gene3D" id="3.80.10.10">
    <property type="entry name" value="Ribonuclease Inhibitor"/>
    <property type="match status" value="1"/>
</dbReference>
<reference evidence="1" key="5">
    <citation type="submission" date="2025-09" db="UniProtKB">
        <authorList>
            <consortium name="Ensembl"/>
        </authorList>
    </citation>
    <scope>IDENTIFICATION</scope>
</reference>
<accession>A0A4W3ISZ3</accession>
<reference evidence="1" key="4">
    <citation type="submission" date="2025-08" db="UniProtKB">
        <authorList>
            <consortium name="Ensembl"/>
        </authorList>
    </citation>
    <scope>IDENTIFICATION</scope>
</reference>
<organism evidence="1 2">
    <name type="scientific">Callorhinchus milii</name>
    <name type="common">Ghost shark</name>
    <dbReference type="NCBI Taxonomy" id="7868"/>
    <lineage>
        <taxon>Eukaryota</taxon>
        <taxon>Metazoa</taxon>
        <taxon>Chordata</taxon>
        <taxon>Craniata</taxon>
        <taxon>Vertebrata</taxon>
        <taxon>Chondrichthyes</taxon>
        <taxon>Holocephali</taxon>
        <taxon>Chimaeriformes</taxon>
        <taxon>Callorhinchidae</taxon>
        <taxon>Callorhinchus</taxon>
    </lineage>
</organism>
<reference evidence="2" key="3">
    <citation type="journal article" date="2014" name="Nature">
        <title>Elephant shark genome provides unique insights into gnathostome evolution.</title>
        <authorList>
            <consortium name="International Elephant Shark Genome Sequencing Consortium"/>
            <person name="Venkatesh B."/>
            <person name="Lee A.P."/>
            <person name="Ravi V."/>
            <person name="Maurya A.K."/>
            <person name="Lian M.M."/>
            <person name="Swann J.B."/>
            <person name="Ohta Y."/>
            <person name="Flajnik M.F."/>
            <person name="Sutoh Y."/>
            <person name="Kasahara M."/>
            <person name="Hoon S."/>
            <person name="Gangu V."/>
            <person name="Roy S.W."/>
            <person name="Irimia M."/>
            <person name="Korzh V."/>
            <person name="Kondrychyn I."/>
            <person name="Lim Z.W."/>
            <person name="Tay B.H."/>
            <person name="Tohari S."/>
            <person name="Kong K.W."/>
            <person name="Ho S."/>
            <person name="Lorente-Galdos B."/>
            <person name="Quilez J."/>
            <person name="Marques-Bonet T."/>
            <person name="Raney B.J."/>
            <person name="Ingham P.W."/>
            <person name="Tay A."/>
            <person name="Hillier L.W."/>
            <person name="Minx P."/>
            <person name="Boehm T."/>
            <person name="Wilson R.K."/>
            <person name="Brenner S."/>
            <person name="Warren W.C."/>
        </authorList>
    </citation>
    <scope>NUCLEOTIDE SEQUENCE [LARGE SCALE GENOMIC DNA]</scope>
</reference>
<sequence length="126" mass="14052">MIVLFFCGSSHNRIGTEGAIAIAMGLKENTCYLLQISYNPMQGAGCYGVLKVLQDNPKTAMESLDFSVTVSRNPIVSRLADRFPGVIKKQFGPSIHDCVWDTTVRNCLPHFSHKIQSLYNIFCEVH</sequence>
<dbReference type="Ensembl" id="ENSCMIT00000034112.1">
    <property type="protein sequence ID" value="ENSCMIP00000033604.1"/>
    <property type="gene ID" value="ENSCMIG00000014338.1"/>
</dbReference>
<name>A0A4W3ISZ3_CALMI</name>
<reference evidence="2" key="1">
    <citation type="journal article" date="2006" name="Science">
        <title>Ancient noncoding elements conserved in the human genome.</title>
        <authorList>
            <person name="Venkatesh B."/>
            <person name="Kirkness E.F."/>
            <person name="Loh Y.H."/>
            <person name="Halpern A.L."/>
            <person name="Lee A.P."/>
            <person name="Johnson J."/>
            <person name="Dandona N."/>
            <person name="Viswanathan L.D."/>
            <person name="Tay A."/>
            <person name="Venter J.C."/>
            <person name="Strausberg R.L."/>
            <person name="Brenner S."/>
        </authorList>
    </citation>
    <scope>NUCLEOTIDE SEQUENCE [LARGE SCALE GENOMIC DNA]</scope>
</reference>